<keyword evidence="2" id="KW-1160">Virus entry into host cell</keyword>
<keyword evidence="1" id="KW-0118">Viral capsid assembly</keyword>
<dbReference type="Gene3D" id="1.20.1270.210">
    <property type="match status" value="1"/>
</dbReference>
<evidence type="ECO:0000256" key="2">
    <source>
        <dbReference type="ARBA" id="ARBA00023009"/>
    </source>
</evidence>
<dbReference type="EMBL" id="LR797093">
    <property type="protein sequence ID" value="CAB4186356.1"/>
    <property type="molecule type" value="Genomic_DNA"/>
</dbReference>
<dbReference type="InterPro" id="IPR006944">
    <property type="entry name" value="Phage/GTA_portal"/>
</dbReference>
<name>A0A6J5QUW5_9CAUD</name>
<dbReference type="Gene3D" id="3.40.140.120">
    <property type="match status" value="1"/>
</dbReference>
<keyword evidence="2" id="KW-1162">Viral penetration into host cytoplasm</keyword>
<gene>
    <name evidence="4" type="ORF">UFOVP1145_2</name>
</gene>
<organism evidence="4">
    <name type="scientific">uncultured Caudovirales phage</name>
    <dbReference type="NCBI Taxonomy" id="2100421"/>
    <lineage>
        <taxon>Viruses</taxon>
        <taxon>Duplodnaviria</taxon>
        <taxon>Heunggongvirae</taxon>
        <taxon>Uroviricota</taxon>
        <taxon>Caudoviricetes</taxon>
        <taxon>Peduoviridae</taxon>
        <taxon>Maltschvirus</taxon>
        <taxon>Maltschvirus maltsch</taxon>
    </lineage>
</organism>
<reference evidence="4" key="1">
    <citation type="submission" date="2020-05" db="EMBL/GenBank/DDBJ databases">
        <authorList>
            <person name="Chiriac C."/>
            <person name="Salcher M."/>
            <person name="Ghai R."/>
            <person name="Kavagutti S V."/>
        </authorList>
    </citation>
    <scope>NUCLEOTIDE SEQUENCE</scope>
</reference>
<keyword evidence="2" id="KW-1171">Viral genome ejection through host cell envelope</keyword>
<proteinExistence type="predicted"/>
<evidence type="ECO:0000256" key="3">
    <source>
        <dbReference type="ARBA" id="ARBA00023219"/>
    </source>
</evidence>
<evidence type="ECO:0000313" key="4">
    <source>
        <dbReference type="EMBL" id="CAB4186356.1"/>
    </source>
</evidence>
<keyword evidence="1" id="KW-1188">Viral release from host cell</keyword>
<accession>A0A6J5QUW5</accession>
<sequence length="387" mass="42104">MGLLSALRLVDAVIPESTPSIQAEYAPPAMNGVSAFSYLNPAVYVTREEALAVPSVSRCHSLITGVIGSIELNLYKKSTGAELESPMWLDQPDYRQPRSVTIAATVSDLFLHGVAYWEITQTFADSGRPSGFAWVSFDRVTQKLNSNNTLVVGYSVDGNGLRPQNGLGSIVTFQALDSMGILGRGGRTIKAALDLEKASAVAASTPMPSGYIQNSGADLPEEQITGLLGAWKLARQQRSTAYLSSTLRFEPTNFSPKDMLYNEAKQMFATEIARLCNVSAYLLSADLNNSMTYSNVLDERRQFTDMTLMPFLMAVQERLSMDDLTAHGNEVRFNVSETFLRSDAMTRLAVIEKMLALNLITLDQAKEMEDLSPNGATSGATAPTPNL</sequence>
<evidence type="ECO:0000256" key="1">
    <source>
        <dbReference type="ARBA" id="ARBA00022950"/>
    </source>
</evidence>
<keyword evidence="3" id="KW-0231">Viral genome packaging</keyword>
<dbReference type="Pfam" id="PF04860">
    <property type="entry name" value="Phage_portal"/>
    <property type="match status" value="1"/>
</dbReference>
<protein>
    <submittedName>
        <fullName evidence="4">Portal_HK97, phage portal protein, HK97 family</fullName>
    </submittedName>
</protein>
<dbReference type="Gene3D" id="3.30.1120.70">
    <property type="match status" value="1"/>
</dbReference>